<feature type="transmembrane region" description="Helical" evidence="9">
    <location>
        <begin position="202"/>
        <end position="222"/>
    </location>
</feature>
<dbReference type="PANTHER" id="PTHR10519">
    <property type="entry name" value="GABA-B RECEPTOR"/>
    <property type="match status" value="1"/>
</dbReference>
<evidence type="ECO:0000256" key="5">
    <source>
        <dbReference type="ARBA" id="ARBA00023136"/>
    </source>
</evidence>
<dbReference type="Pfam" id="PF00003">
    <property type="entry name" value="7tm_3"/>
    <property type="match status" value="1"/>
</dbReference>
<dbReference type="Proteomes" id="UP000193642">
    <property type="component" value="Unassembled WGS sequence"/>
</dbReference>
<keyword evidence="6" id="KW-0675">Receptor</keyword>
<evidence type="ECO:0000256" key="1">
    <source>
        <dbReference type="ARBA" id="ARBA00004141"/>
    </source>
</evidence>
<evidence type="ECO:0000259" key="10">
    <source>
        <dbReference type="PROSITE" id="PS50259"/>
    </source>
</evidence>
<feature type="transmembrane region" description="Helical" evidence="9">
    <location>
        <begin position="268"/>
        <end position="287"/>
    </location>
</feature>
<feature type="domain" description="G-protein coupled receptors family 3 profile" evidence="10">
    <location>
        <begin position="199"/>
        <end position="294"/>
    </location>
</feature>
<comment type="caution">
    <text evidence="11">The sequence shown here is derived from an EMBL/GenBank/DDBJ whole genome shotgun (WGS) entry which is preliminary data.</text>
</comment>
<dbReference type="EMBL" id="MCGO01000023">
    <property type="protein sequence ID" value="ORY44031.1"/>
    <property type="molecule type" value="Genomic_DNA"/>
</dbReference>
<name>A0A1Y2CAH3_9FUNG</name>
<feature type="transmembrane region" description="Helical" evidence="9">
    <location>
        <begin position="234"/>
        <end position="256"/>
    </location>
</feature>
<dbReference type="OrthoDB" id="2143407at2759"/>
<dbReference type="GO" id="GO:0004965">
    <property type="term" value="F:G protein-coupled GABA receptor activity"/>
    <property type="evidence" value="ECO:0007669"/>
    <property type="project" value="InterPro"/>
</dbReference>
<accession>A0A1Y2CAH3</accession>
<dbReference type="InterPro" id="IPR017978">
    <property type="entry name" value="GPCR_3_C"/>
</dbReference>
<keyword evidence="5 9" id="KW-0472">Membrane</keyword>
<keyword evidence="7" id="KW-0325">Glycoprotein</keyword>
<keyword evidence="2 9" id="KW-0812">Transmembrane</keyword>
<protein>
    <recommendedName>
        <fullName evidence="10">G-protein coupled receptors family 3 profile domain-containing protein</fullName>
    </recommendedName>
</protein>
<evidence type="ECO:0000256" key="7">
    <source>
        <dbReference type="ARBA" id="ARBA00023180"/>
    </source>
</evidence>
<evidence type="ECO:0000313" key="11">
    <source>
        <dbReference type="EMBL" id="ORY44031.1"/>
    </source>
</evidence>
<dbReference type="InterPro" id="IPR002455">
    <property type="entry name" value="GPCR3_GABA-B"/>
</dbReference>
<organism evidence="11 12">
    <name type="scientific">Rhizoclosmatium globosum</name>
    <dbReference type="NCBI Taxonomy" id="329046"/>
    <lineage>
        <taxon>Eukaryota</taxon>
        <taxon>Fungi</taxon>
        <taxon>Fungi incertae sedis</taxon>
        <taxon>Chytridiomycota</taxon>
        <taxon>Chytridiomycota incertae sedis</taxon>
        <taxon>Chytridiomycetes</taxon>
        <taxon>Chytridiales</taxon>
        <taxon>Chytriomycetaceae</taxon>
        <taxon>Rhizoclosmatium</taxon>
    </lineage>
</organism>
<dbReference type="InterPro" id="IPR028082">
    <property type="entry name" value="Peripla_BP_I"/>
</dbReference>
<evidence type="ECO:0000256" key="4">
    <source>
        <dbReference type="ARBA" id="ARBA00023040"/>
    </source>
</evidence>
<evidence type="ECO:0000256" key="6">
    <source>
        <dbReference type="ARBA" id="ARBA00023170"/>
    </source>
</evidence>
<evidence type="ECO:0000256" key="2">
    <source>
        <dbReference type="ARBA" id="ARBA00022692"/>
    </source>
</evidence>
<dbReference type="GO" id="GO:0038039">
    <property type="term" value="C:G protein-coupled receptor heterodimeric complex"/>
    <property type="evidence" value="ECO:0007669"/>
    <property type="project" value="TreeGrafter"/>
</dbReference>
<keyword evidence="3 9" id="KW-1133">Transmembrane helix</keyword>
<gene>
    <name evidence="11" type="ORF">BCR33DRAFT_785286</name>
</gene>
<evidence type="ECO:0000256" key="8">
    <source>
        <dbReference type="ARBA" id="ARBA00023224"/>
    </source>
</evidence>
<dbReference type="SUPFAM" id="SSF53822">
    <property type="entry name" value="Periplasmic binding protein-like I"/>
    <property type="match status" value="1"/>
</dbReference>
<comment type="subcellular location">
    <subcellularLocation>
        <location evidence="1">Membrane</location>
        <topology evidence="1">Multi-pass membrane protein</topology>
    </subcellularLocation>
</comment>
<dbReference type="GO" id="GO:0007214">
    <property type="term" value="P:gamma-aminobutyric acid signaling pathway"/>
    <property type="evidence" value="ECO:0007669"/>
    <property type="project" value="TreeGrafter"/>
</dbReference>
<dbReference type="PROSITE" id="PS50259">
    <property type="entry name" value="G_PROTEIN_RECEP_F3_4"/>
    <property type="match status" value="1"/>
</dbReference>
<dbReference type="AlphaFoldDB" id="A0A1Y2CAH3"/>
<keyword evidence="4" id="KW-0297">G-protein coupled receptor</keyword>
<evidence type="ECO:0000256" key="3">
    <source>
        <dbReference type="ARBA" id="ARBA00022989"/>
    </source>
</evidence>
<keyword evidence="12" id="KW-1185">Reference proteome</keyword>
<proteinExistence type="predicted"/>
<sequence>MAMLSSGFIAFTPAVASGIQDSYWKQALYNSFVSITKLDKTLQKYYFANPSALLRNFATSSRIDCTMMLLLGMDKFLKQNPQFTPQQLAKRELLPYLNYTRFLNLNYKGLVSAPGPVTLNEQGDLAIPYYILCYNWNNQKVTYITDIVTYVGITTPTGDGLSFFNNTPAIFYGGSKILPPDGPPVIQYSLLTNNLYSSAGQGMLTMGIIGLAISVFFAIIFIKFRATKQLKMTSVPECLVTIFGSGLCYVSLFFYLQDVSQSNCINRIWLVLVGYVFMIVPVIMKNIRLYIILKSKTRVDAAQLTMVVRIFMPRNSDSNRVNVVLACSTNNTPSKIYSDLSYFYACSSSNTSNSSSIQLLAGYTAIIHVLLFALHF</sequence>
<dbReference type="PANTHER" id="PTHR10519:SF20">
    <property type="entry name" value="G-PROTEIN COUPLED RECEPTOR 156-RELATED"/>
    <property type="match status" value="1"/>
</dbReference>
<evidence type="ECO:0000256" key="9">
    <source>
        <dbReference type="SAM" id="Phobius"/>
    </source>
</evidence>
<keyword evidence="8" id="KW-0807">Transducer</keyword>
<evidence type="ECO:0000313" key="12">
    <source>
        <dbReference type="Proteomes" id="UP000193642"/>
    </source>
</evidence>
<reference evidence="11 12" key="1">
    <citation type="submission" date="2016-07" db="EMBL/GenBank/DDBJ databases">
        <title>Pervasive Adenine N6-methylation of Active Genes in Fungi.</title>
        <authorList>
            <consortium name="DOE Joint Genome Institute"/>
            <person name="Mondo S.J."/>
            <person name="Dannebaum R.O."/>
            <person name="Kuo R.C."/>
            <person name="Labutti K."/>
            <person name="Haridas S."/>
            <person name="Kuo A."/>
            <person name="Salamov A."/>
            <person name="Ahrendt S.R."/>
            <person name="Lipzen A."/>
            <person name="Sullivan W."/>
            <person name="Andreopoulos W.B."/>
            <person name="Clum A."/>
            <person name="Lindquist E."/>
            <person name="Daum C."/>
            <person name="Ramamoorthy G.K."/>
            <person name="Gryganskyi A."/>
            <person name="Culley D."/>
            <person name="Magnuson J.K."/>
            <person name="James T.Y."/>
            <person name="O'Malley M.A."/>
            <person name="Stajich J.E."/>
            <person name="Spatafora J.W."/>
            <person name="Visel A."/>
            <person name="Grigoriev I.V."/>
        </authorList>
    </citation>
    <scope>NUCLEOTIDE SEQUENCE [LARGE SCALE GENOMIC DNA]</scope>
    <source>
        <strain evidence="11 12">JEL800</strain>
    </source>
</reference>